<name>A0A437K2U8_9BACI</name>
<comment type="caution">
    <text evidence="1">The sequence shown here is derived from an EMBL/GenBank/DDBJ whole genome shotgun (WGS) entry which is preliminary data.</text>
</comment>
<reference evidence="1 2" key="1">
    <citation type="submission" date="2019-01" db="EMBL/GenBank/DDBJ databases">
        <title>Bacillus sp. M5HDSG1-1, whole genome shotgun sequence.</title>
        <authorList>
            <person name="Tuo L."/>
        </authorList>
    </citation>
    <scope>NUCLEOTIDE SEQUENCE [LARGE SCALE GENOMIC DNA]</scope>
    <source>
        <strain evidence="1 2">M5HDSG1-1</strain>
    </source>
</reference>
<evidence type="ECO:0000313" key="1">
    <source>
        <dbReference type="EMBL" id="RVT56436.1"/>
    </source>
</evidence>
<accession>A0A437K2U8</accession>
<dbReference type="EMBL" id="RZTZ01000029">
    <property type="protein sequence ID" value="RVT56436.1"/>
    <property type="molecule type" value="Genomic_DNA"/>
</dbReference>
<organism evidence="1 2">
    <name type="scientific">Niallia taxi</name>
    <dbReference type="NCBI Taxonomy" id="2499688"/>
    <lineage>
        <taxon>Bacteria</taxon>
        <taxon>Bacillati</taxon>
        <taxon>Bacillota</taxon>
        <taxon>Bacilli</taxon>
        <taxon>Bacillales</taxon>
        <taxon>Bacillaceae</taxon>
        <taxon>Niallia</taxon>
    </lineage>
</organism>
<dbReference type="RefSeq" id="WP_127742880.1">
    <property type="nucleotide sequence ID" value="NZ_RZTZ01000029.1"/>
</dbReference>
<keyword evidence="2" id="KW-1185">Reference proteome</keyword>
<protein>
    <submittedName>
        <fullName evidence="1">Uncharacterized protein</fullName>
    </submittedName>
</protein>
<evidence type="ECO:0000313" key="2">
    <source>
        <dbReference type="Proteomes" id="UP000288024"/>
    </source>
</evidence>
<dbReference type="Proteomes" id="UP000288024">
    <property type="component" value="Unassembled WGS sequence"/>
</dbReference>
<gene>
    <name evidence="1" type="ORF">EM808_27495</name>
</gene>
<proteinExistence type="predicted"/>
<sequence>MDYLSREAVMFYGVLATLAVALWNLKNSKGDRYIDSINAERVKWINTVRDLFSEFDKTAYLMGQNILMGKSSENEILKKELIFLSNQMELFLNPTEVISKAVIDKKNSVVLALMAFNPTIDGREQGLFLFDLRYLQQVILKSEWKRVKKETQKGKEVSKQEIRDIYIEIATAIDIESYNVLLKVPFEEESSQED</sequence>
<dbReference type="AlphaFoldDB" id="A0A437K2U8"/>